<dbReference type="EMBL" id="JARKIF010000043">
    <property type="protein sequence ID" value="KAJ7608738.1"/>
    <property type="molecule type" value="Genomic_DNA"/>
</dbReference>
<feature type="transmembrane region" description="Helical" evidence="5">
    <location>
        <begin position="118"/>
        <end position="139"/>
    </location>
</feature>
<dbReference type="InterPro" id="IPR027370">
    <property type="entry name" value="Znf-RING_euk"/>
</dbReference>
<evidence type="ECO:0000256" key="2">
    <source>
        <dbReference type="ARBA" id="ARBA00022771"/>
    </source>
</evidence>
<evidence type="ECO:0000256" key="3">
    <source>
        <dbReference type="ARBA" id="ARBA00022833"/>
    </source>
</evidence>
<dbReference type="PANTHER" id="PTHR12109">
    <property type="entry name" value="RING FINGER PROTEIN 141-RELATED"/>
    <property type="match status" value="1"/>
</dbReference>
<dbReference type="Pfam" id="PF13445">
    <property type="entry name" value="zf-RING_UBOX"/>
    <property type="match status" value="1"/>
</dbReference>
<feature type="domain" description="RING-type" evidence="6">
    <location>
        <begin position="186"/>
        <end position="250"/>
    </location>
</feature>
<name>A0AAD7B3C2_9AGAR</name>
<feature type="transmembrane region" description="Helical" evidence="5">
    <location>
        <begin position="12"/>
        <end position="32"/>
    </location>
</feature>
<dbReference type="SMART" id="SM00184">
    <property type="entry name" value="RING"/>
    <property type="match status" value="1"/>
</dbReference>
<keyword evidence="8" id="KW-1185">Reference proteome</keyword>
<feature type="transmembrane region" description="Helical" evidence="5">
    <location>
        <begin position="53"/>
        <end position="80"/>
    </location>
</feature>
<keyword evidence="3" id="KW-0862">Zinc</keyword>
<reference evidence="7" key="1">
    <citation type="submission" date="2023-03" db="EMBL/GenBank/DDBJ databases">
        <title>Massive genome expansion in bonnet fungi (Mycena s.s.) driven by repeated elements and novel gene families across ecological guilds.</title>
        <authorList>
            <consortium name="Lawrence Berkeley National Laboratory"/>
            <person name="Harder C.B."/>
            <person name="Miyauchi S."/>
            <person name="Viragh M."/>
            <person name="Kuo A."/>
            <person name="Thoen E."/>
            <person name="Andreopoulos B."/>
            <person name="Lu D."/>
            <person name="Skrede I."/>
            <person name="Drula E."/>
            <person name="Henrissat B."/>
            <person name="Morin E."/>
            <person name="Kohler A."/>
            <person name="Barry K."/>
            <person name="LaButti K."/>
            <person name="Morin E."/>
            <person name="Salamov A."/>
            <person name="Lipzen A."/>
            <person name="Mereny Z."/>
            <person name="Hegedus B."/>
            <person name="Baldrian P."/>
            <person name="Stursova M."/>
            <person name="Weitz H."/>
            <person name="Taylor A."/>
            <person name="Grigoriev I.V."/>
            <person name="Nagy L.G."/>
            <person name="Martin F."/>
            <person name="Kauserud H."/>
        </authorList>
    </citation>
    <scope>NUCLEOTIDE SEQUENCE</scope>
    <source>
        <strain evidence="7">9284</strain>
    </source>
</reference>
<sequence>MMFLAQLFAIPTPILISLCSFLVLSTLLATLNPSRFIQASKLAVEFAPVAADWVPTLFIAFITLAAFIATFSISLTWLSILLGHTPDSSFPYLHLAPSAFTRHYLDIAMFNTRIGDGFYTFTLFMSLIALSLALLVVLVHERRQTTKELQFQFAKRLQFEKATVEGRKTVERCNKQLADVDDSLSCLICVDRLTRPYTLAPCGHTFDLECLQSWFRAAHPREGEEEFARVLNPRGAFFALRRTKVCPLCHTKVRGAPAPARALCGILEIEDRGEERNPWKGLFVERFGVARAPPPVVLY</sequence>
<dbReference type="AlphaFoldDB" id="A0AAD7B3C2"/>
<evidence type="ECO:0000313" key="7">
    <source>
        <dbReference type="EMBL" id="KAJ7608738.1"/>
    </source>
</evidence>
<evidence type="ECO:0000256" key="5">
    <source>
        <dbReference type="SAM" id="Phobius"/>
    </source>
</evidence>
<keyword evidence="5" id="KW-1133">Transmembrane helix</keyword>
<dbReference type="InterPro" id="IPR047126">
    <property type="entry name" value="RNF141-like"/>
</dbReference>
<dbReference type="GO" id="GO:0008270">
    <property type="term" value="F:zinc ion binding"/>
    <property type="evidence" value="ECO:0007669"/>
    <property type="project" value="UniProtKB-KW"/>
</dbReference>
<evidence type="ECO:0000256" key="4">
    <source>
        <dbReference type="PROSITE-ProRule" id="PRU00175"/>
    </source>
</evidence>
<accession>A0AAD7B3C2</accession>
<evidence type="ECO:0000256" key="1">
    <source>
        <dbReference type="ARBA" id="ARBA00022723"/>
    </source>
</evidence>
<evidence type="ECO:0000259" key="6">
    <source>
        <dbReference type="PROSITE" id="PS50089"/>
    </source>
</evidence>
<keyword evidence="1" id="KW-0479">Metal-binding</keyword>
<protein>
    <recommendedName>
        <fullName evidence="6">RING-type domain-containing protein</fullName>
    </recommendedName>
</protein>
<dbReference type="Gene3D" id="3.30.40.10">
    <property type="entry name" value="Zinc/RING finger domain, C3HC4 (zinc finger)"/>
    <property type="match status" value="1"/>
</dbReference>
<evidence type="ECO:0000313" key="8">
    <source>
        <dbReference type="Proteomes" id="UP001221142"/>
    </source>
</evidence>
<dbReference type="InterPro" id="IPR013083">
    <property type="entry name" value="Znf_RING/FYVE/PHD"/>
</dbReference>
<dbReference type="SUPFAM" id="SSF57850">
    <property type="entry name" value="RING/U-box"/>
    <property type="match status" value="1"/>
</dbReference>
<dbReference type="PROSITE" id="PS50089">
    <property type="entry name" value="ZF_RING_2"/>
    <property type="match status" value="1"/>
</dbReference>
<proteinExistence type="predicted"/>
<organism evidence="7 8">
    <name type="scientific">Roridomyces roridus</name>
    <dbReference type="NCBI Taxonomy" id="1738132"/>
    <lineage>
        <taxon>Eukaryota</taxon>
        <taxon>Fungi</taxon>
        <taxon>Dikarya</taxon>
        <taxon>Basidiomycota</taxon>
        <taxon>Agaricomycotina</taxon>
        <taxon>Agaricomycetes</taxon>
        <taxon>Agaricomycetidae</taxon>
        <taxon>Agaricales</taxon>
        <taxon>Marasmiineae</taxon>
        <taxon>Mycenaceae</taxon>
        <taxon>Roridomyces</taxon>
    </lineage>
</organism>
<comment type="caution">
    <text evidence="7">The sequence shown here is derived from an EMBL/GenBank/DDBJ whole genome shotgun (WGS) entry which is preliminary data.</text>
</comment>
<dbReference type="InterPro" id="IPR001841">
    <property type="entry name" value="Znf_RING"/>
</dbReference>
<keyword evidence="5" id="KW-0472">Membrane</keyword>
<keyword evidence="2 4" id="KW-0863">Zinc-finger</keyword>
<dbReference type="Proteomes" id="UP001221142">
    <property type="component" value="Unassembled WGS sequence"/>
</dbReference>
<gene>
    <name evidence="7" type="ORF">FB45DRAFT_1067229</name>
</gene>
<keyword evidence="5" id="KW-0812">Transmembrane</keyword>